<evidence type="ECO:0000313" key="10">
    <source>
        <dbReference type="Proteomes" id="UP000010797"/>
    </source>
</evidence>
<keyword evidence="7 8" id="KW-0472">Membrane</keyword>
<evidence type="ECO:0000256" key="6">
    <source>
        <dbReference type="ARBA" id="ARBA00022989"/>
    </source>
</evidence>
<dbReference type="AlphaFoldDB" id="L0F2X9"/>
<dbReference type="OrthoDB" id="2854767at2"/>
<gene>
    <name evidence="9" type="ordered locus">Desdi_0670</name>
</gene>
<evidence type="ECO:0000256" key="4">
    <source>
        <dbReference type="ARBA" id="ARBA00022692"/>
    </source>
</evidence>
<keyword evidence="3" id="KW-0645">Protease</keyword>
<dbReference type="KEGG" id="ddl:Desdi_0670"/>
<dbReference type="RefSeq" id="WP_015261201.1">
    <property type="nucleotide sequence ID" value="NC_019903.1"/>
</dbReference>
<accession>L0F2X9</accession>
<keyword evidence="2" id="KW-0673">Quorum sensing</keyword>
<sequence>MISLNEMSNDLTNIITKDLDYNDDKKEIVAYAIETSLHSVIGVLLLILFALLVGAVKTALIAAVFGVILRRFSGGAHFDTPTKCLIFGAILYSGLGVLTQKLVEYRVVTDLMLWACLGVALIIVSILAPVDSANKPIHSAKLKRNLKGLSIAFVIVSFVIVLISSNAMLNVSLSLGILYQSLTLLPLFNHGGGG</sequence>
<dbReference type="GO" id="GO:0006508">
    <property type="term" value="P:proteolysis"/>
    <property type="evidence" value="ECO:0007669"/>
    <property type="project" value="UniProtKB-KW"/>
</dbReference>
<evidence type="ECO:0000256" key="7">
    <source>
        <dbReference type="ARBA" id="ARBA00023136"/>
    </source>
</evidence>
<dbReference type="STRING" id="871963.Desdi_0670"/>
<name>L0F2X9_DESDL</name>
<evidence type="ECO:0000313" key="9">
    <source>
        <dbReference type="EMBL" id="AGA68199.1"/>
    </source>
</evidence>
<dbReference type="Proteomes" id="UP000010797">
    <property type="component" value="Chromosome"/>
</dbReference>
<feature type="transmembrane region" description="Helical" evidence="8">
    <location>
        <begin position="40"/>
        <end position="69"/>
    </location>
</feature>
<keyword evidence="10" id="KW-1185">Reference proteome</keyword>
<dbReference type="EMBL" id="CP003344">
    <property type="protein sequence ID" value="AGA68199.1"/>
    <property type="molecule type" value="Genomic_DNA"/>
</dbReference>
<keyword evidence="4 8" id="KW-0812">Transmembrane</keyword>
<reference evidence="10" key="1">
    <citation type="submission" date="2012-02" db="EMBL/GenBank/DDBJ databases">
        <title>Complete sequence of Desulfitobacterium dichloroeliminans LMG P-21439.</title>
        <authorList>
            <person name="Lucas S."/>
            <person name="Han J."/>
            <person name="Lapidus A."/>
            <person name="Cheng J.-F."/>
            <person name="Goodwin L."/>
            <person name="Pitluck S."/>
            <person name="Peters L."/>
            <person name="Ovchinnikova G."/>
            <person name="Teshima H."/>
            <person name="Detter J.C."/>
            <person name="Han C."/>
            <person name="Tapia R."/>
            <person name="Land M."/>
            <person name="Hauser L."/>
            <person name="Kyrpides N."/>
            <person name="Ivanova N."/>
            <person name="Pagani I."/>
            <person name="Kruse T."/>
            <person name="de Vos W.M."/>
            <person name="Boon N."/>
            <person name="Smidt H."/>
            <person name="Woyke T."/>
        </authorList>
    </citation>
    <scope>NUCLEOTIDE SEQUENCE [LARGE SCALE GENOMIC DNA]</scope>
    <source>
        <strain evidence="10">LMG P-21439 / DCA1</strain>
    </source>
</reference>
<evidence type="ECO:0000256" key="3">
    <source>
        <dbReference type="ARBA" id="ARBA00022670"/>
    </source>
</evidence>
<evidence type="ECO:0000256" key="5">
    <source>
        <dbReference type="ARBA" id="ARBA00022801"/>
    </source>
</evidence>
<protein>
    <submittedName>
        <fullName evidence="9">Protein possibly involved in post-translational modification of quorum-sensing peptides</fullName>
    </submittedName>
</protein>
<organism evidence="9 10">
    <name type="scientific">Desulfitobacterium dichloroeliminans (strain LMG P-21439 / DCA1)</name>
    <dbReference type="NCBI Taxonomy" id="871963"/>
    <lineage>
        <taxon>Bacteria</taxon>
        <taxon>Bacillati</taxon>
        <taxon>Bacillota</taxon>
        <taxon>Clostridia</taxon>
        <taxon>Eubacteriales</taxon>
        <taxon>Desulfitobacteriaceae</taxon>
        <taxon>Desulfitobacterium</taxon>
    </lineage>
</organism>
<feature type="transmembrane region" description="Helical" evidence="8">
    <location>
        <begin position="111"/>
        <end position="130"/>
    </location>
</feature>
<evidence type="ECO:0000256" key="2">
    <source>
        <dbReference type="ARBA" id="ARBA00022654"/>
    </source>
</evidence>
<dbReference type="HOGENOM" id="CLU_098969_0_1_9"/>
<keyword evidence="6 8" id="KW-1133">Transmembrane helix</keyword>
<feature type="transmembrane region" description="Helical" evidence="8">
    <location>
        <begin position="151"/>
        <end position="179"/>
    </location>
</feature>
<dbReference type="InterPro" id="IPR006741">
    <property type="entry name" value="AgrB"/>
</dbReference>
<dbReference type="eggNOG" id="COG4512">
    <property type="taxonomic scope" value="Bacteria"/>
</dbReference>
<feature type="transmembrane region" description="Helical" evidence="8">
    <location>
        <begin position="81"/>
        <end position="99"/>
    </location>
</feature>
<dbReference type="Pfam" id="PF04647">
    <property type="entry name" value="AgrB"/>
    <property type="match status" value="1"/>
</dbReference>
<dbReference type="GO" id="GO:0008233">
    <property type="term" value="F:peptidase activity"/>
    <property type="evidence" value="ECO:0007669"/>
    <property type="project" value="UniProtKB-KW"/>
</dbReference>
<evidence type="ECO:0000256" key="1">
    <source>
        <dbReference type="ARBA" id="ARBA00022475"/>
    </source>
</evidence>
<dbReference type="SMART" id="SM00793">
    <property type="entry name" value="AgrB"/>
    <property type="match status" value="1"/>
</dbReference>
<proteinExistence type="predicted"/>
<keyword evidence="5" id="KW-0378">Hydrolase</keyword>
<dbReference type="GO" id="GO:0009372">
    <property type="term" value="P:quorum sensing"/>
    <property type="evidence" value="ECO:0007669"/>
    <property type="project" value="UniProtKB-KW"/>
</dbReference>
<evidence type="ECO:0000256" key="8">
    <source>
        <dbReference type="SAM" id="Phobius"/>
    </source>
</evidence>
<keyword evidence="1" id="KW-1003">Cell membrane</keyword>
<dbReference type="GO" id="GO:0016020">
    <property type="term" value="C:membrane"/>
    <property type="evidence" value="ECO:0007669"/>
    <property type="project" value="InterPro"/>
</dbReference>